<dbReference type="GO" id="GO:0071949">
    <property type="term" value="F:FAD binding"/>
    <property type="evidence" value="ECO:0007669"/>
    <property type="project" value="TreeGrafter"/>
</dbReference>
<dbReference type="InterPro" id="IPR017938">
    <property type="entry name" value="Riboflavin_synthase-like_b-brl"/>
</dbReference>
<comment type="similarity">
    <text evidence="3">In the C-terminal section; belongs to the flavoprotein pyridine nucleotide cytochrome reductase family.</text>
</comment>
<evidence type="ECO:0000256" key="2">
    <source>
        <dbReference type="ARBA" id="ARBA00001974"/>
    </source>
</evidence>
<evidence type="ECO:0000313" key="24">
    <source>
        <dbReference type="EMBL" id="AIF65681.1"/>
    </source>
</evidence>
<keyword evidence="12" id="KW-0521">NADP</keyword>
<keyword evidence="9" id="KW-0285">Flavoprotein</keyword>
<dbReference type="PANTHER" id="PTHR43396">
    <property type="entry name" value="FLAVOHEMOPROTEIN"/>
    <property type="match status" value="1"/>
</dbReference>
<dbReference type="SUPFAM" id="SSF46458">
    <property type="entry name" value="Globin-like"/>
    <property type="match status" value="1"/>
</dbReference>
<keyword evidence="13" id="KW-0560">Oxidoreductase</keyword>
<dbReference type="EC" id="1.14.12.17" evidence="5"/>
<dbReference type="GO" id="GO:0046872">
    <property type="term" value="F:metal ion binding"/>
    <property type="evidence" value="ECO:0007669"/>
    <property type="project" value="UniProtKB-KW"/>
</dbReference>
<organism evidence="24 25">
    <name type="scientific">Terribacillus saccharophilus</name>
    <dbReference type="NCBI Taxonomy" id="361277"/>
    <lineage>
        <taxon>Bacteria</taxon>
        <taxon>Bacillati</taxon>
        <taxon>Bacillota</taxon>
        <taxon>Bacilli</taxon>
        <taxon>Bacillales</taxon>
        <taxon>Bacillaceae</taxon>
        <taxon>Terribacillus</taxon>
    </lineage>
</organism>
<evidence type="ECO:0000256" key="18">
    <source>
        <dbReference type="ARBA" id="ARBA00033187"/>
    </source>
</evidence>
<dbReference type="Pfam" id="PF00970">
    <property type="entry name" value="FAD_binding_6"/>
    <property type="match status" value="1"/>
</dbReference>
<keyword evidence="10" id="KW-0479">Metal-binding</keyword>
<evidence type="ECO:0000256" key="17">
    <source>
        <dbReference type="ARBA" id="ARBA00030929"/>
    </source>
</evidence>
<evidence type="ECO:0000256" key="9">
    <source>
        <dbReference type="ARBA" id="ARBA00022630"/>
    </source>
</evidence>
<evidence type="ECO:0000259" key="22">
    <source>
        <dbReference type="PROSITE" id="PS01033"/>
    </source>
</evidence>
<dbReference type="GO" id="GO:0019825">
    <property type="term" value="F:oxygen binding"/>
    <property type="evidence" value="ECO:0007669"/>
    <property type="project" value="InterPro"/>
</dbReference>
<feature type="domain" description="Globin" evidence="22">
    <location>
        <begin position="1"/>
        <end position="138"/>
    </location>
</feature>
<keyword evidence="7 21" id="KW-0349">Heme</keyword>
<sequence>MLSRETIDIIKSTVPVLEEHGTQITTVFYEELFKAHPELLNIFNHANQARGKQQTALANAVYAAAVHIDKLEAILPTVVQISHKHVSLGVKAEHYPVVGEYLLKAIKMVLGDAATPQILKAWEEAYGVIADAFIGVEANMYEENEKKEGGWAFFKDFVVEKKVQESNVITSFYLKPADSERVPDFEPGQYISVRVSIPGEKYTMIRQYSLSKTPSSDTFRISVKKEDDNNPDGKVSVYLHEQVKEGDKLEVSAPAGVFTLEKNADKPITFIAGGVGITPIMSMLETLAAEDFKRQVVFLQAARTPEYAAFTKQIQRIQERMPNLTYQTYYEDKRIDETVLKDMVKTDSDVYVCGPAGFMEFVISTLYHSGVSKEQVHFEFFGPAADLEKAQ</sequence>
<evidence type="ECO:0000256" key="1">
    <source>
        <dbReference type="ARBA" id="ARBA00001970"/>
    </source>
</evidence>
<dbReference type="Gene3D" id="1.10.490.10">
    <property type="entry name" value="Globins"/>
    <property type="match status" value="1"/>
</dbReference>
<evidence type="ECO:0000256" key="15">
    <source>
        <dbReference type="ARBA" id="ARBA00023027"/>
    </source>
</evidence>
<gene>
    <name evidence="24" type="ORF">GZ22_02805</name>
</gene>
<evidence type="ECO:0000256" key="14">
    <source>
        <dbReference type="ARBA" id="ARBA00023004"/>
    </source>
</evidence>
<keyword evidence="8 21" id="KW-0561">Oxygen transport</keyword>
<dbReference type="SUPFAM" id="SSF63380">
    <property type="entry name" value="Riboflavin synthase domain-like"/>
    <property type="match status" value="1"/>
</dbReference>
<dbReference type="GO" id="GO:0008941">
    <property type="term" value="F:nitric oxide dioxygenase NAD(P)H activity"/>
    <property type="evidence" value="ECO:0007669"/>
    <property type="project" value="UniProtKB-EC"/>
</dbReference>
<dbReference type="PRINTS" id="PR00410">
    <property type="entry name" value="PHEHYDRXLASE"/>
</dbReference>
<evidence type="ECO:0000256" key="7">
    <source>
        <dbReference type="ARBA" id="ARBA00022617"/>
    </source>
</evidence>
<dbReference type="GO" id="GO:0005344">
    <property type="term" value="F:oxygen carrier activity"/>
    <property type="evidence" value="ECO:0007669"/>
    <property type="project" value="UniProtKB-KW"/>
</dbReference>
<evidence type="ECO:0000256" key="12">
    <source>
        <dbReference type="ARBA" id="ARBA00022857"/>
    </source>
</evidence>
<keyword evidence="14" id="KW-0408">Iron</keyword>
<evidence type="ECO:0000256" key="16">
    <source>
        <dbReference type="ARBA" id="ARBA00030024"/>
    </source>
</evidence>
<comment type="catalytic activity">
    <reaction evidence="19">
        <text>2 nitric oxide + NADH + 2 O2 = 2 nitrate + NAD(+) + H(+)</text>
        <dbReference type="Rhea" id="RHEA:19469"/>
        <dbReference type="ChEBI" id="CHEBI:15378"/>
        <dbReference type="ChEBI" id="CHEBI:15379"/>
        <dbReference type="ChEBI" id="CHEBI:16480"/>
        <dbReference type="ChEBI" id="CHEBI:17632"/>
        <dbReference type="ChEBI" id="CHEBI:57540"/>
        <dbReference type="ChEBI" id="CHEBI:57945"/>
        <dbReference type="EC" id="1.14.12.17"/>
    </reaction>
</comment>
<evidence type="ECO:0000256" key="21">
    <source>
        <dbReference type="RuleBase" id="RU000356"/>
    </source>
</evidence>
<name>A0A075LHF2_9BACI</name>
<dbReference type="GO" id="GO:0020037">
    <property type="term" value="F:heme binding"/>
    <property type="evidence" value="ECO:0007669"/>
    <property type="project" value="InterPro"/>
</dbReference>
<dbReference type="GO" id="GO:0046210">
    <property type="term" value="P:nitric oxide catabolic process"/>
    <property type="evidence" value="ECO:0007669"/>
    <property type="project" value="TreeGrafter"/>
</dbReference>
<dbReference type="Gene3D" id="3.40.50.80">
    <property type="entry name" value="Nucleotide-binding domain of ferredoxin-NADP reductase (FNR) module"/>
    <property type="match status" value="1"/>
</dbReference>
<evidence type="ECO:0000256" key="4">
    <source>
        <dbReference type="ARBA" id="ARBA00008414"/>
    </source>
</evidence>
<dbReference type="PANTHER" id="PTHR43396:SF3">
    <property type="entry name" value="FLAVOHEMOPROTEIN"/>
    <property type="match status" value="1"/>
</dbReference>
<dbReference type="InterPro" id="IPR017927">
    <property type="entry name" value="FAD-bd_FR_type"/>
</dbReference>
<dbReference type="InterPro" id="IPR000971">
    <property type="entry name" value="Globin"/>
</dbReference>
<feature type="domain" description="FAD-binding FR-type" evidence="23">
    <location>
        <begin position="152"/>
        <end position="261"/>
    </location>
</feature>
<dbReference type="Proteomes" id="UP000027980">
    <property type="component" value="Chromosome"/>
</dbReference>
<dbReference type="InterPro" id="IPR008333">
    <property type="entry name" value="Cbr1-like_FAD-bd_dom"/>
</dbReference>
<accession>A0A075LHF2</accession>
<dbReference type="SUPFAM" id="SSF52343">
    <property type="entry name" value="Ferredoxin reductase-like, C-terminal NADP-linked domain"/>
    <property type="match status" value="1"/>
</dbReference>
<dbReference type="AlphaFoldDB" id="A0A075LHF2"/>
<dbReference type="Pfam" id="PF00175">
    <property type="entry name" value="NAD_binding_1"/>
    <property type="match status" value="1"/>
</dbReference>
<dbReference type="FunFam" id="1.10.490.10:FF:000003">
    <property type="entry name" value="Flavohemoprotein"/>
    <property type="match status" value="1"/>
</dbReference>
<dbReference type="InterPro" id="IPR001433">
    <property type="entry name" value="OxRdtase_FAD/NAD-bd"/>
</dbReference>
<evidence type="ECO:0000256" key="5">
    <source>
        <dbReference type="ARBA" id="ARBA00012229"/>
    </source>
</evidence>
<dbReference type="Gene3D" id="2.40.30.10">
    <property type="entry name" value="Translation factors"/>
    <property type="match status" value="1"/>
</dbReference>
<dbReference type="InterPro" id="IPR012292">
    <property type="entry name" value="Globin/Proto"/>
</dbReference>
<dbReference type="InterPro" id="IPR009050">
    <property type="entry name" value="Globin-like_sf"/>
</dbReference>
<dbReference type="Pfam" id="PF00042">
    <property type="entry name" value="Globin"/>
    <property type="match status" value="1"/>
</dbReference>
<dbReference type="GO" id="GO:0071500">
    <property type="term" value="P:cellular response to nitrosative stress"/>
    <property type="evidence" value="ECO:0007669"/>
    <property type="project" value="TreeGrafter"/>
</dbReference>
<keyword evidence="15" id="KW-0520">NAD</keyword>
<dbReference type="KEGG" id="tap:GZ22_02805"/>
<evidence type="ECO:0000256" key="19">
    <source>
        <dbReference type="ARBA" id="ARBA00048649"/>
    </source>
</evidence>
<dbReference type="PROSITE" id="PS01033">
    <property type="entry name" value="GLOBIN"/>
    <property type="match status" value="1"/>
</dbReference>
<protein>
    <recommendedName>
        <fullName evidence="6">Flavohemoprotein</fullName>
        <ecNumber evidence="5">1.14.12.17</ecNumber>
    </recommendedName>
    <alternativeName>
        <fullName evidence="17">Flavohemoglobin</fullName>
    </alternativeName>
    <alternativeName>
        <fullName evidence="16">Hemoglobin-like protein</fullName>
    </alternativeName>
    <alternativeName>
        <fullName evidence="18">Nitric oxide dioxygenase</fullName>
    </alternativeName>
</protein>
<evidence type="ECO:0000256" key="11">
    <source>
        <dbReference type="ARBA" id="ARBA00022827"/>
    </source>
</evidence>
<comment type="similarity">
    <text evidence="4">Belongs to the globin family. Two-domain flavohemoproteins subfamily.</text>
</comment>
<dbReference type="InterPro" id="IPR039261">
    <property type="entry name" value="FNR_nucleotide-bd"/>
</dbReference>
<dbReference type="CDD" id="cd14777">
    <property type="entry name" value="Yhb1-globin-like"/>
    <property type="match status" value="1"/>
</dbReference>
<dbReference type="RefSeq" id="WP_038558443.1">
    <property type="nucleotide sequence ID" value="NZ_CP008876.1"/>
</dbReference>
<dbReference type="EMBL" id="CP008876">
    <property type="protein sequence ID" value="AIF65681.1"/>
    <property type="molecule type" value="Genomic_DNA"/>
</dbReference>
<keyword evidence="11" id="KW-0274">FAD</keyword>
<dbReference type="HOGENOM" id="CLU_003827_12_0_9"/>
<evidence type="ECO:0000259" key="23">
    <source>
        <dbReference type="PROSITE" id="PS51384"/>
    </source>
</evidence>
<evidence type="ECO:0000256" key="6">
    <source>
        <dbReference type="ARBA" id="ARBA00014637"/>
    </source>
</evidence>
<evidence type="ECO:0000256" key="13">
    <source>
        <dbReference type="ARBA" id="ARBA00023002"/>
    </source>
</evidence>
<reference evidence="24 25" key="1">
    <citation type="submission" date="2014-07" db="EMBL/GenBank/DDBJ databases">
        <title>Complete genome sequence of a moderately halophilic bacterium Terribacillus aidingensis MP602, isolated from Cryptomeria fortunei in Tianmu mountain in China.</title>
        <authorList>
            <person name="Wang Y."/>
            <person name="Lu P."/>
            <person name="Zhang L."/>
        </authorList>
    </citation>
    <scope>NUCLEOTIDE SEQUENCE [LARGE SCALE GENOMIC DNA]</scope>
    <source>
        <strain evidence="24 25">MP602</strain>
    </source>
</reference>
<keyword evidence="21" id="KW-0813">Transport</keyword>
<evidence type="ECO:0000256" key="3">
    <source>
        <dbReference type="ARBA" id="ARBA00006401"/>
    </source>
</evidence>
<dbReference type="NCBIfam" id="NF009805">
    <property type="entry name" value="PRK13289.1"/>
    <property type="match status" value="1"/>
</dbReference>
<evidence type="ECO:0000256" key="20">
    <source>
        <dbReference type="ARBA" id="ARBA00049433"/>
    </source>
</evidence>
<comment type="catalytic activity">
    <reaction evidence="20">
        <text>2 nitric oxide + NADPH + 2 O2 = 2 nitrate + NADP(+) + H(+)</text>
        <dbReference type="Rhea" id="RHEA:19465"/>
        <dbReference type="ChEBI" id="CHEBI:15378"/>
        <dbReference type="ChEBI" id="CHEBI:15379"/>
        <dbReference type="ChEBI" id="CHEBI:16480"/>
        <dbReference type="ChEBI" id="CHEBI:17632"/>
        <dbReference type="ChEBI" id="CHEBI:57783"/>
        <dbReference type="ChEBI" id="CHEBI:58349"/>
        <dbReference type="EC" id="1.14.12.17"/>
    </reaction>
</comment>
<comment type="cofactor">
    <cofactor evidence="1">
        <name>heme b</name>
        <dbReference type="ChEBI" id="CHEBI:60344"/>
    </cofactor>
</comment>
<dbReference type="CDD" id="cd06184">
    <property type="entry name" value="flavohem_like_fad_nad_binding"/>
    <property type="match status" value="1"/>
</dbReference>
<comment type="cofactor">
    <cofactor evidence="2">
        <name>FAD</name>
        <dbReference type="ChEBI" id="CHEBI:57692"/>
    </cofactor>
</comment>
<dbReference type="PROSITE" id="PS51384">
    <property type="entry name" value="FAD_FR"/>
    <property type="match status" value="1"/>
</dbReference>
<dbReference type="GeneID" id="34222112"/>
<proteinExistence type="inferred from homology"/>
<dbReference type="FunFam" id="2.40.30.10:FF:000034">
    <property type="entry name" value="Flavohemoprotein"/>
    <property type="match status" value="1"/>
</dbReference>
<dbReference type="OrthoDB" id="9801223at2"/>
<evidence type="ECO:0000256" key="10">
    <source>
        <dbReference type="ARBA" id="ARBA00022723"/>
    </source>
</evidence>
<evidence type="ECO:0000256" key="8">
    <source>
        <dbReference type="ARBA" id="ARBA00022621"/>
    </source>
</evidence>
<evidence type="ECO:0000313" key="25">
    <source>
        <dbReference type="Proteomes" id="UP000027980"/>
    </source>
</evidence>